<feature type="domain" description="Nab2-like CCCH zinc finger" evidence="9">
    <location>
        <begin position="450"/>
        <end position="469"/>
    </location>
</feature>
<keyword evidence="11" id="KW-1185">Reference proteome</keyword>
<accession>A0A423XIH7</accession>
<dbReference type="InParanoid" id="A0A423XIH7"/>
<dbReference type="FunFam" id="4.10.1000.40:FF:000002">
    <property type="entry name" value="Nuclear polyadenylated RNA-binding protein Nab2"/>
    <property type="match status" value="1"/>
</dbReference>
<dbReference type="GO" id="GO:0008270">
    <property type="term" value="F:zinc ion binding"/>
    <property type="evidence" value="ECO:0007669"/>
    <property type="project" value="UniProtKB-KW"/>
</dbReference>
<dbReference type="Pfam" id="PF14608">
    <property type="entry name" value="zf-CCCH_2"/>
    <property type="match status" value="4"/>
</dbReference>
<evidence type="ECO:0000256" key="6">
    <source>
        <dbReference type="ARBA" id="ARBA00022833"/>
    </source>
</evidence>
<feature type="compositionally biased region" description="Polar residues" evidence="8">
    <location>
        <begin position="95"/>
        <end position="109"/>
    </location>
</feature>
<comment type="subcellular location">
    <subcellularLocation>
        <location evidence="1">Nucleus</location>
    </subcellularLocation>
</comment>
<proteinExistence type="inferred from homology"/>
<evidence type="ECO:0000256" key="8">
    <source>
        <dbReference type="SAM" id="MobiDB-lite"/>
    </source>
</evidence>
<evidence type="ECO:0000256" key="4">
    <source>
        <dbReference type="ARBA" id="ARBA00022737"/>
    </source>
</evidence>
<dbReference type="FunFam" id="1.10.340.40:FF:000001">
    <property type="entry name" value="Nuclear polyadenylated RNA-binding protein nab2"/>
    <property type="match status" value="1"/>
</dbReference>
<dbReference type="Gene3D" id="4.10.1000.30">
    <property type="match status" value="1"/>
</dbReference>
<organism evidence="10 11">
    <name type="scientific">Cytospora leucostoma</name>
    <dbReference type="NCBI Taxonomy" id="1230097"/>
    <lineage>
        <taxon>Eukaryota</taxon>
        <taxon>Fungi</taxon>
        <taxon>Dikarya</taxon>
        <taxon>Ascomycota</taxon>
        <taxon>Pezizomycotina</taxon>
        <taxon>Sordariomycetes</taxon>
        <taxon>Sordariomycetidae</taxon>
        <taxon>Diaporthales</taxon>
        <taxon>Cytosporaceae</taxon>
        <taxon>Cytospora</taxon>
    </lineage>
</organism>
<dbReference type="STRING" id="1230097.A0A423XIH7"/>
<feature type="compositionally biased region" description="Gly residues" evidence="8">
    <location>
        <begin position="268"/>
        <end position="278"/>
    </location>
</feature>
<dbReference type="PANTHER" id="PTHR14738">
    <property type="entry name" value="ZINC FINGER CCCH DOMAIN-CONTAINING PROTEIN 14"/>
    <property type="match status" value="1"/>
</dbReference>
<dbReference type="EMBL" id="LKEB01000006">
    <property type="protein sequence ID" value="ROW16185.1"/>
    <property type="molecule type" value="Genomic_DNA"/>
</dbReference>
<dbReference type="Gene3D" id="4.10.1000.40">
    <property type="match status" value="1"/>
</dbReference>
<comment type="caution">
    <text evidence="10">The sequence shown here is derived from an EMBL/GenBank/DDBJ whole genome shotgun (WGS) entry which is preliminary data.</text>
</comment>
<dbReference type="GO" id="GO:0043488">
    <property type="term" value="P:regulation of mRNA stability"/>
    <property type="evidence" value="ECO:0007669"/>
    <property type="project" value="InterPro"/>
</dbReference>
<sequence length="524" mass="55886">MPVAVELNTPLADALSSAIQPKLEQYGWATGGADDAALTEYIILMLVNGKTQGEVTGELSADLLGLDPNDPDLLEFSAWLFATIELLAVQFGSSNAQADVPTSATQGDSTAGGDQDMEMDTPGDGPGELNVPTGPKAMRNGADRGRGKRLVGQLNRAMDRTHENALHRVRGGSGNERINSHNRAPPTGPRMGAGRLPRAPNQRAASIAHGLANMNGMPPGAPGAMGPMNGWGMMPGQPPQMDVMHMLEAQQQMLNQMQQQLMLSQGGNANGGFNGQGRGKSLFDRTQHPNQRGNFRGRGAHHQNGRNNSPHPSAAPKNEANASTEQGEDADMAGITREPANPDDAVCKYNLHCTNKECKFAHQSPAAPPGATVDPTDVCSFGAACKNFKCVGRHPSPATKTAHQSEQDCKFWPNCQNPRCPFRHPSKPPCRNGADCKTPGCEFYHNTVLCKFRPCTNRYCQFKHEDGQRGAFPDKVWTADKANEHVSERKFADDKVDEEAVIPGAGAGAGDDAMGGTEQTTVAG</sequence>
<name>A0A423XIH7_9PEZI</name>
<dbReference type="InterPro" id="IPR055046">
    <property type="entry name" value="Nab2-like_Znf-CCCH"/>
</dbReference>
<dbReference type="InterPro" id="IPR043094">
    <property type="entry name" value="Nab2/ZC3H14_N_sf"/>
</dbReference>
<gene>
    <name evidence="10" type="ORF">VPNG_01885</name>
</gene>
<keyword evidence="6" id="KW-0862">Zinc</keyword>
<dbReference type="PANTHER" id="PTHR14738:SF29">
    <property type="entry name" value="ZINC FINGER CCCH DOMAIN-CONTAINING PROTEIN 14"/>
    <property type="match status" value="1"/>
</dbReference>
<dbReference type="Gene3D" id="1.10.340.40">
    <property type="entry name" value="Nuclear abundant poly(A) RNA-bind protein 2, N-terminal domain"/>
    <property type="match status" value="1"/>
</dbReference>
<dbReference type="InterPro" id="IPR040366">
    <property type="entry name" value="Nab2/ZC3H14"/>
</dbReference>
<comment type="similarity">
    <text evidence="2">Belongs to the ZC3H14 family.</text>
</comment>
<dbReference type="OrthoDB" id="438553at2759"/>
<dbReference type="GO" id="GO:0005737">
    <property type="term" value="C:cytoplasm"/>
    <property type="evidence" value="ECO:0007669"/>
    <property type="project" value="TreeGrafter"/>
</dbReference>
<reference evidence="10 11" key="1">
    <citation type="submission" date="2015-09" db="EMBL/GenBank/DDBJ databases">
        <title>Host preference determinants of Valsa canker pathogens revealed by comparative genomics.</title>
        <authorList>
            <person name="Yin Z."/>
            <person name="Huang L."/>
        </authorList>
    </citation>
    <scope>NUCLEOTIDE SEQUENCE [LARGE SCALE GENOMIC DNA]</scope>
    <source>
        <strain evidence="10 11">SXYLt</strain>
    </source>
</reference>
<evidence type="ECO:0000256" key="1">
    <source>
        <dbReference type="ARBA" id="ARBA00004123"/>
    </source>
</evidence>
<evidence type="ECO:0000256" key="3">
    <source>
        <dbReference type="ARBA" id="ARBA00022723"/>
    </source>
</evidence>
<dbReference type="Pfam" id="PF22683">
    <property type="entry name" value="Nab2-like_zf-CCCH"/>
    <property type="match status" value="1"/>
</dbReference>
<keyword evidence="3" id="KW-0479">Metal-binding</keyword>
<evidence type="ECO:0000313" key="11">
    <source>
        <dbReference type="Proteomes" id="UP000285146"/>
    </source>
</evidence>
<feature type="region of interest" description="Disordered" evidence="8">
    <location>
        <begin position="264"/>
        <end position="329"/>
    </location>
</feature>
<feature type="region of interest" description="Disordered" evidence="8">
    <location>
        <begin position="503"/>
        <end position="524"/>
    </location>
</feature>
<dbReference type="Proteomes" id="UP000285146">
    <property type="component" value="Unassembled WGS sequence"/>
</dbReference>
<protein>
    <recommendedName>
        <fullName evidence="9">Nab2-like CCCH zinc finger domain-containing protein</fullName>
    </recommendedName>
</protein>
<dbReference type="GO" id="GO:0008143">
    <property type="term" value="F:poly(A) binding"/>
    <property type="evidence" value="ECO:0007669"/>
    <property type="project" value="InterPro"/>
</dbReference>
<evidence type="ECO:0000259" key="9">
    <source>
        <dbReference type="Pfam" id="PF22683"/>
    </source>
</evidence>
<dbReference type="AlphaFoldDB" id="A0A423XIH7"/>
<evidence type="ECO:0000256" key="5">
    <source>
        <dbReference type="ARBA" id="ARBA00022771"/>
    </source>
</evidence>
<keyword evidence="4" id="KW-0677">Repeat</keyword>
<evidence type="ECO:0000313" key="10">
    <source>
        <dbReference type="EMBL" id="ROW16185.1"/>
    </source>
</evidence>
<feature type="region of interest" description="Disordered" evidence="8">
    <location>
        <begin position="95"/>
        <end position="146"/>
    </location>
</feature>
<evidence type="ECO:0000256" key="7">
    <source>
        <dbReference type="ARBA" id="ARBA00023242"/>
    </source>
</evidence>
<keyword evidence="7" id="KW-0539">Nucleus</keyword>
<evidence type="ECO:0000256" key="2">
    <source>
        <dbReference type="ARBA" id="ARBA00008423"/>
    </source>
</evidence>
<dbReference type="GO" id="GO:0005634">
    <property type="term" value="C:nucleus"/>
    <property type="evidence" value="ECO:0007669"/>
    <property type="project" value="UniProtKB-SubCell"/>
</dbReference>
<feature type="region of interest" description="Disordered" evidence="8">
    <location>
        <begin position="170"/>
        <end position="193"/>
    </location>
</feature>
<keyword evidence="5" id="KW-0863">Zinc-finger</keyword>